<comment type="caution">
    <text evidence="2">The sequence shown here is derived from an EMBL/GenBank/DDBJ whole genome shotgun (WGS) entry which is preliminary data.</text>
</comment>
<feature type="transmembrane region" description="Helical" evidence="1">
    <location>
        <begin position="96"/>
        <end position="117"/>
    </location>
</feature>
<feature type="transmembrane region" description="Helical" evidence="1">
    <location>
        <begin position="129"/>
        <end position="151"/>
    </location>
</feature>
<name>A0ABS9WBA7_9PROT</name>
<keyword evidence="1" id="KW-0812">Transmembrane</keyword>
<evidence type="ECO:0000313" key="2">
    <source>
        <dbReference type="EMBL" id="MCI0756508.1"/>
    </source>
</evidence>
<dbReference type="RefSeq" id="WP_157985920.1">
    <property type="nucleotide sequence ID" value="NZ_JALBUU010000125.1"/>
</dbReference>
<organism evidence="2 3">
    <name type="scientific">Teichococcus vastitatis</name>
    <dbReference type="NCBI Taxonomy" id="2307076"/>
    <lineage>
        <taxon>Bacteria</taxon>
        <taxon>Pseudomonadati</taxon>
        <taxon>Pseudomonadota</taxon>
        <taxon>Alphaproteobacteria</taxon>
        <taxon>Acetobacterales</taxon>
        <taxon>Roseomonadaceae</taxon>
        <taxon>Roseomonas</taxon>
    </lineage>
</organism>
<protein>
    <submittedName>
        <fullName evidence="2">Uncharacterized protein</fullName>
    </submittedName>
</protein>
<reference evidence="2 3" key="1">
    <citation type="submission" date="2022-03" db="EMBL/GenBank/DDBJ databases">
        <title>Complete genome analysis of Roseomonas KG 17.1 : a prolific producer of plant growth promoters.</title>
        <authorList>
            <person name="Saadouli I."/>
            <person name="Najjari A."/>
            <person name="Mosbah A."/>
            <person name="Ouzari H.I."/>
        </authorList>
    </citation>
    <scope>NUCLEOTIDE SEQUENCE [LARGE SCALE GENOMIC DNA]</scope>
    <source>
        <strain evidence="2 3">KG17-1</strain>
    </source>
</reference>
<dbReference type="Proteomes" id="UP001201985">
    <property type="component" value="Unassembled WGS sequence"/>
</dbReference>
<keyword evidence="3" id="KW-1185">Reference proteome</keyword>
<sequence>MKWNFELATASLLSLTIIVSSLATFVYLNSPYAVAVPYFELTFMSLLLSPILGLVVGRGGRLVAAVTALHLGAAAGALAILTMVGSFSSRLGLSELLGLSLILFVVFCEAPALAFNVRRSGGLLRPKQVLGSVLGFACSLIGGFALGTALWSATLPNQIIRAAENLAGGYPYCLQTRNGTPRHISELEGLKILTADGGRVSPNFHVLLVIEAEGGQRYANWSFRRAVFKNVDKVVLHSLRSQLVCLPQDALGERLRRGGSKGAPL</sequence>
<proteinExistence type="predicted"/>
<gene>
    <name evidence="2" type="ORF">MON41_23000</name>
</gene>
<feature type="transmembrane region" description="Helical" evidence="1">
    <location>
        <begin position="33"/>
        <end position="55"/>
    </location>
</feature>
<evidence type="ECO:0000313" key="3">
    <source>
        <dbReference type="Proteomes" id="UP001201985"/>
    </source>
</evidence>
<dbReference type="EMBL" id="JALBUU010000125">
    <property type="protein sequence ID" value="MCI0756508.1"/>
    <property type="molecule type" value="Genomic_DNA"/>
</dbReference>
<keyword evidence="1" id="KW-1133">Transmembrane helix</keyword>
<accession>A0ABS9WBA7</accession>
<keyword evidence="1" id="KW-0472">Membrane</keyword>
<feature type="transmembrane region" description="Helical" evidence="1">
    <location>
        <begin position="62"/>
        <end position="84"/>
    </location>
</feature>
<evidence type="ECO:0000256" key="1">
    <source>
        <dbReference type="SAM" id="Phobius"/>
    </source>
</evidence>